<dbReference type="Pfam" id="PF13343">
    <property type="entry name" value="SBP_bac_6"/>
    <property type="match status" value="1"/>
</dbReference>
<protein>
    <submittedName>
        <fullName evidence="2">Uncharacterized protein</fullName>
    </submittedName>
</protein>
<dbReference type="AlphaFoldDB" id="A0A2T0B7Z6"/>
<accession>A0A2T0B7Z6</accession>
<keyword evidence="1" id="KW-0732">Signal</keyword>
<dbReference type="EMBL" id="PVXQ01000050">
    <property type="protein sequence ID" value="PRR80006.1"/>
    <property type="molecule type" value="Genomic_DNA"/>
</dbReference>
<dbReference type="PANTHER" id="PTHR30006">
    <property type="entry name" value="THIAMINE-BINDING PERIPLASMIC PROTEIN-RELATED"/>
    <property type="match status" value="1"/>
</dbReference>
<organism evidence="2 3">
    <name type="scientific">Clostridium vincentii</name>
    <dbReference type="NCBI Taxonomy" id="52704"/>
    <lineage>
        <taxon>Bacteria</taxon>
        <taxon>Bacillati</taxon>
        <taxon>Bacillota</taxon>
        <taxon>Clostridia</taxon>
        <taxon>Eubacteriales</taxon>
        <taxon>Clostridiaceae</taxon>
        <taxon>Clostridium</taxon>
    </lineage>
</organism>
<gene>
    <name evidence="2" type="ORF">CLVI_31450</name>
</gene>
<keyword evidence="3" id="KW-1185">Reference proteome</keyword>
<name>A0A2T0B7Z6_9CLOT</name>
<dbReference type="Proteomes" id="UP000239471">
    <property type="component" value="Unassembled WGS sequence"/>
</dbReference>
<proteinExistence type="predicted"/>
<evidence type="ECO:0000256" key="1">
    <source>
        <dbReference type="ARBA" id="ARBA00022729"/>
    </source>
</evidence>
<reference evidence="2 3" key="1">
    <citation type="submission" date="2018-03" db="EMBL/GenBank/DDBJ databases">
        <title>Genome sequence of Clostridium vincentii DSM 10228.</title>
        <authorList>
            <person name="Poehlein A."/>
            <person name="Daniel R."/>
        </authorList>
    </citation>
    <scope>NUCLEOTIDE SEQUENCE [LARGE SCALE GENOMIC DNA]</scope>
    <source>
        <strain evidence="2 3">DSM 10228</strain>
    </source>
</reference>
<evidence type="ECO:0000313" key="2">
    <source>
        <dbReference type="EMBL" id="PRR80006.1"/>
    </source>
</evidence>
<dbReference type="PANTHER" id="PTHR30006:SF2">
    <property type="entry name" value="ABC TRANSPORTER SUBSTRATE-BINDING PROTEIN"/>
    <property type="match status" value="1"/>
</dbReference>
<comment type="caution">
    <text evidence="2">The sequence shown here is derived from an EMBL/GenBank/DDBJ whole genome shotgun (WGS) entry which is preliminary data.</text>
</comment>
<sequence length="326" mass="37352">MIGVISMSTIKNIINKSEYDVLGLLPCPIKVPVEIGFNEMIDDLGDQCDFKYLVEGNANYEVMWMDESSDIPSKNDLPKIIISSGVNSFYRKDFRTKAIEEKYFKKVKDIEEELIENDLIDLESNYYIMALNYLVMVIDLTKLDGRNIPQSWEELLSSEFKKEVAIRGKKGRYCETTLFSIYKDFGMEGIKKLSELVGQGGHPAEMVKNIGKGIKESPTISIIPYFYAKLLKNNKSAKVIWPEEGAIVSPVTLLVQGDSSKNLENVVNYFISEDVKSICKNASVPHPMDYLKYLKENNYKLNWIGWDFISNNNINELFLELNTYFL</sequence>
<dbReference type="Gene3D" id="3.40.190.10">
    <property type="entry name" value="Periplasmic binding protein-like II"/>
    <property type="match status" value="2"/>
</dbReference>
<dbReference type="SUPFAM" id="SSF53850">
    <property type="entry name" value="Periplasmic binding protein-like II"/>
    <property type="match status" value="1"/>
</dbReference>
<evidence type="ECO:0000313" key="3">
    <source>
        <dbReference type="Proteomes" id="UP000239471"/>
    </source>
</evidence>